<accession>A0A921H3M4</accession>
<evidence type="ECO:0000259" key="2">
    <source>
        <dbReference type="PROSITE" id="PS51724"/>
    </source>
</evidence>
<feature type="compositionally biased region" description="Polar residues" evidence="1">
    <location>
        <begin position="53"/>
        <end position="85"/>
    </location>
</feature>
<dbReference type="AlphaFoldDB" id="A0A921H3M4"/>
<dbReference type="InterPro" id="IPR036680">
    <property type="entry name" value="SPOR-like_sf"/>
</dbReference>
<proteinExistence type="predicted"/>
<evidence type="ECO:0000256" key="1">
    <source>
        <dbReference type="SAM" id="MobiDB-lite"/>
    </source>
</evidence>
<dbReference type="Pfam" id="PF05036">
    <property type="entry name" value="SPOR"/>
    <property type="match status" value="1"/>
</dbReference>
<dbReference type="SUPFAM" id="SSF110997">
    <property type="entry name" value="Sporulation related repeat"/>
    <property type="match status" value="1"/>
</dbReference>
<feature type="region of interest" description="Disordered" evidence="1">
    <location>
        <begin position="53"/>
        <end position="87"/>
    </location>
</feature>
<name>A0A921H3M4_9BACT</name>
<feature type="domain" description="SPOR" evidence="2">
    <location>
        <begin position="89"/>
        <end position="165"/>
    </location>
</feature>
<comment type="caution">
    <text evidence="3">The sequence shown here is derived from an EMBL/GenBank/DDBJ whole genome shotgun (WGS) entry which is preliminary data.</text>
</comment>
<dbReference type="PROSITE" id="PS51724">
    <property type="entry name" value="SPOR"/>
    <property type="match status" value="1"/>
</dbReference>
<evidence type="ECO:0000313" key="3">
    <source>
        <dbReference type="EMBL" id="HJF69931.1"/>
    </source>
</evidence>
<dbReference type="Gene3D" id="3.30.70.1070">
    <property type="entry name" value="Sporulation related repeat"/>
    <property type="match status" value="1"/>
</dbReference>
<evidence type="ECO:0000313" key="4">
    <source>
        <dbReference type="Proteomes" id="UP000742098"/>
    </source>
</evidence>
<protein>
    <submittedName>
        <fullName evidence="3">SPOR domain-containing protein</fullName>
    </submittedName>
</protein>
<dbReference type="InterPro" id="IPR007730">
    <property type="entry name" value="SPOR-like_dom"/>
</dbReference>
<reference evidence="3" key="2">
    <citation type="submission" date="2021-09" db="EMBL/GenBank/DDBJ databases">
        <authorList>
            <person name="Gilroy R."/>
        </authorList>
    </citation>
    <scope>NUCLEOTIDE SEQUENCE</scope>
    <source>
        <strain evidence="3">6966</strain>
    </source>
</reference>
<gene>
    <name evidence="3" type="ORF">K8V05_04165</name>
</gene>
<organism evidence="3 4">
    <name type="scientific">Butyricimonas virosa</name>
    <dbReference type="NCBI Taxonomy" id="544645"/>
    <lineage>
        <taxon>Bacteria</taxon>
        <taxon>Pseudomonadati</taxon>
        <taxon>Bacteroidota</taxon>
        <taxon>Bacteroidia</taxon>
        <taxon>Bacteroidales</taxon>
        <taxon>Odoribacteraceae</taxon>
        <taxon>Butyricimonas</taxon>
    </lineage>
</organism>
<sequence length="166" mass="18808">MKFVLFLSFVLMLPFIGCQRDKMNSKNLTTANVKRSLPASLPENHVSLDTIRQNPSQNANNTTIASNVKISPSRQETGKQQGTEQSTKKIKTKSYHIIVASHPRENLAEKDVTQLKAKGFPEAQIITKDQRYRVSIANYTDKQEATKQRDLLATQLGQSDIWIMLY</sequence>
<dbReference type="Proteomes" id="UP000742098">
    <property type="component" value="Unassembled WGS sequence"/>
</dbReference>
<dbReference type="EMBL" id="DYVS01000076">
    <property type="protein sequence ID" value="HJF69931.1"/>
    <property type="molecule type" value="Genomic_DNA"/>
</dbReference>
<reference evidence="3" key="1">
    <citation type="journal article" date="2021" name="PeerJ">
        <title>Extensive microbial diversity within the chicken gut microbiome revealed by metagenomics and culture.</title>
        <authorList>
            <person name="Gilroy R."/>
            <person name="Ravi A."/>
            <person name="Getino M."/>
            <person name="Pursley I."/>
            <person name="Horton D.L."/>
            <person name="Alikhan N.F."/>
            <person name="Baker D."/>
            <person name="Gharbi K."/>
            <person name="Hall N."/>
            <person name="Watson M."/>
            <person name="Adriaenssens E.M."/>
            <person name="Foster-Nyarko E."/>
            <person name="Jarju S."/>
            <person name="Secka A."/>
            <person name="Antonio M."/>
            <person name="Oren A."/>
            <person name="Chaudhuri R.R."/>
            <person name="La Ragione R."/>
            <person name="Hildebrand F."/>
            <person name="Pallen M.J."/>
        </authorList>
    </citation>
    <scope>NUCLEOTIDE SEQUENCE</scope>
    <source>
        <strain evidence="3">6966</strain>
    </source>
</reference>
<dbReference type="GO" id="GO:0042834">
    <property type="term" value="F:peptidoglycan binding"/>
    <property type="evidence" value="ECO:0007669"/>
    <property type="project" value="InterPro"/>
</dbReference>